<comment type="cofactor">
    <cofactor evidence="1">
        <name>Mg(2+)</name>
        <dbReference type="ChEBI" id="CHEBI:18420"/>
    </cofactor>
</comment>
<dbReference type="OrthoDB" id="60843at2759"/>
<proteinExistence type="inferred from homology"/>
<dbReference type="PANTHER" id="PTHR12320">
    <property type="entry name" value="PROTEIN PHOSPHATASE 2C"/>
    <property type="match status" value="1"/>
</dbReference>
<reference evidence="3 4" key="1">
    <citation type="journal article" date="2015" name="BMC Genomics">
        <title>Gene expression during zombie ant biting behavior reflects the complexity underlying fungal parasitic behavioral manipulation.</title>
        <authorList>
            <person name="de Bekker C."/>
            <person name="Ohm R.A."/>
            <person name="Loreto R.G."/>
            <person name="Sebastian A."/>
            <person name="Albert I."/>
            <person name="Merrow M."/>
            <person name="Brachmann A."/>
            <person name="Hughes D.P."/>
        </authorList>
    </citation>
    <scope>NUCLEOTIDE SEQUENCE [LARGE SCALE GENOMIC DNA]</scope>
    <source>
        <strain evidence="3 4">SC16a</strain>
    </source>
</reference>
<accession>A0A2A9P4L3</accession>
<keyword evidence="1" id="KW-0904">Protein phosphatase</keyword>
<gene>
    <name evidence="3" type="ORF">XA68_17396</name>
</gene>
<dbReference type="Gene3D" id="3.60.40.10">
    <property type="entry name" value="PPM-type phosphatase domain"/>
    <property type="match status" value="1"/>
</dbReference>
<dbReference type="STRING" id="268505.A0A2A9P4L3"/>
<comment type="similarity">
    <text evidence="1">Belongs to the PP2C family.</text>
</comment>
<dbReference type="InterPro" id="IPR001932">
    <property type="entry name" value="PPM-type_phosphatase-like_dom"/>
</dbReference>
<comment type="caution">
    <text evidence="3">The sequence shown here is derived from an EMBL/GenBank/DDBJ whole genome shotgun (WGS) entry which is preliminary data.</text>
</comment>
<dbReference type="InterPro" id="IPR036457">
    <property type="entry name" value="PPM-type-like_dom_sf"/>
</dbReference>
<comment type="catalytic activity">
    <reaction evidence="1">
        <text>O-phospho-L-seryl-[protein] + H2O = L-seryl-[protein] + phosphate</text>
        <dbReference type="Rhea" id="RHEA:20629"/>
        <dbReference type="Rhea" id="RHEA-COMP:9863"/>
        <dbReference type="Rhea" id="RHEA-COMP:11604"/>
        <dbReference type="ChEBI" id="CHEBI:15377"/>
        <dbReference type="ChEBI" id="CHEBI:29999"/>
        <dbReference type="ChEBI" id="CHEBI:43474"/>
        <dbReference type="ChEBI" id="CHEBI:83421"/>
        <dbReference type="EC" id="3.1.3.16"/>
    </reaction>
</comment>
<dbReference type="AlphaFoldDB" id="A0A2A9P4L3"/>
<dbReference type="PROSITE" id="PS51746">
    <property type="entry name" value="PPM_2"/>
    <property type="match status" value="1"/>
</dbReference>
<evidence type="ECO:0000256" key="1">
    <source>
        <dbReference type="RuleBase" id="RU366020"/>
    </source>
</evidence>
<keyword evidence="4" id="KW-1185">Reference proteome</keyword>
<keyword evidence="1" id="KW-0479">Metal-binding</keyword>
<sequence length="360" mass="37719">MATGLSLRVAIRGIPSGHFAGGRRCFSTAVPLAPSFGFYLAASFSAKGQFFDPSTHVFHFDGRRSRGRPASGHDAFFVSRVSGSDAVAFGVADGVGGWVDSGVDPADFSHGLCNFMADAAACSDSRPLTARKLMAAGYDALCRDGSVRAGGSTACVAIASPDGIMDLANLGDSGFLQLRLNAVNAVSGPQTHAFNAPYQLSVIPPRMAAQAAALGGSAPFRDLPRDADVSQHRLRHGDVLLLATDGLLDNLFHQDILHIASRVMVSSGAWTLTQTEGVRVSESIDALVATTEGKTLQSLLATELVAAAKAASVNVKIDGPFAKEAKRYYPNERWNGGKVDDICVVVAVVCEHSVRVKSSL</sequence>
<organism evidence="3 4">
    <name type="scientific">Ophiocordyceps unilateralis</name>
    <name type="common">Zombie-ant fungus</name>
    <name type="synonym">Torrubia unilateralis</name>
    <dbReference type="NCBI Taxonomy" id="268505"/>
    <lineage>
        <taxon>Eukaryota</taxon>
        <taxon>Fungi</taxon>
        <taxon>Dikarya</taxon>
        <taxon>Ascomycota</taxon>
        <taxon>Pezizomycotina</taxon>
        <taxon>Sordariomycetes</taxon>
        <taxon>Hypocreomycetidae</taxon>
        <taxon>Hypocreales</taxon>
        <taxon>Ophiocordycipitaceae</taxon>
        <taxon>Ophiocordyceps</taxon>
    </lineage>
</organism>
<dbReference type="EMBL" id="LAZP02000719">
    <property type="protein sequence ID" value="PFH55911.1"/>
    <property type="molecule type" value="Genomic_DNA"/>
</dbReference>
<feature type="domain" description="PPM-type phosphatase" evidence="2">
    <location>
        <begin position="57"/>
        <end position="349"/>
    </location>
</feature>
<protein>
    <recommendedName>
        <fullName evidence="1">Protein phosphatase</fullName>
        <ecNumber evidence="1">3.1.3.16</ecNumber>
    </recommendedName>
</protein>
<evidence type="ECO:0000313" key="3">
    <source>
        <dbReference type="EMBL" id="PFH55911.1"/>
    </source>
</evidence>
<keyword evidence="1" id="KW-0378">Hydrolase</keyword>
<evidence type="ECO:0000259" key="2">
    <source>
        <dbReference type="PROSITE" id="PS51746"/>
    </source>
</evidence>
<dbReference type="PANTHER" id="PTHR12320:SF1">
    <property type="entry name" value="PROTEIN PHOSPHATASE PTC7 HOMOLOG"/>
    <property type="match status" value="1"/>
</dbReference>
<dbReference type="Proteomes" id="UP000037136">
    <property type="component" value="Unassembled WGS sequence"/>
</dbReference>
<keyword evidence="1" id="KW-0464">Manganese</keyword>
<dbReference type="GO" id="GO:0004722">
    <property type="term" value="F:protein serine/threonine phosphatase activity"/>
    <property type="evidence" value="ECO:0007669"/>
    <property type="project" value="UniProtKB-EC"/>
</dbReference>
<dbReference type="GO" id="GO:0046872">
    <property type="term" value="F:metal ion binding"/>
    <property type="evidence" value="ECO:0007669"/>
    <property type="project" value="UniProtKB-UniRule"/>
</dbReference>
<evidence type="ECO:0000313" key="4">
    <source>
        <dbReference type="Proteomes" id="UP000037136"/>
    </source>
</evidence>
<dbReference type="SMART" id="SM00332">
    <property type="entry name" value="PP2Cc"/>
    <property type="match status" value="1"/>
</dbReference>
<comment type="cofactor">
    <cofactor evidence="1">
        <name>Mn(2+)</name>
        <dbReference type="ChEBI" id="CHEBI:29035"/>
    </cofactor>
</comment>
<comment type="catalytic activity">
    <reaction evidence="1">
        <text>O-phospho-L-threonyl-[protein] + H2O = L-threonyl-[protein] + phosphate</text>
        <dbReference type="Rhea" id="RHEA:47004"/>
        <dbReference type="Rhea" id="RHEA-COMP:11060"/>
        <dbReference type="Rhea" id="RHEA-COMP:11605"/>
        <dbReference type="ChEBI" id="CHEBI:15377"/>
        <dbReference type="ChEBI" id="CHEBI:30013"/>
        <dbReference type="ChEBI" id="CHEBI:43474"/>
        <dbReference type="ChEBI" id="CHEBI:61977"/>
        <dbReference type="EC" id="3.1.3.16"/>
    </reaction>
</comment>
<dbReference type="EC" id="3.1.3.16" evidence="1"/>
<dbReference type="InterPro" id="IPR039123">
    <property type="entry name" value="PPTC7"/>
</dbReference>
<reference evidence="3 4" key="2">
    <citation type="journal article" date="2017" name="Sci. Rep.">
        <title>Ant-infecting Ophiocordyceps genomes reveal a high diversity of potential behavioral manipulation genes and a possible major role for enterotoxins.</title>
        <authorList>
            <person name="de Bekker C."/>
            <person name="Ohm R.A."/>
            <person name="Evans H.C."/>
            <person name="Brachmann A."/>
            <person name="Hughes D.P."/>
        </authorList>
    </citation>
    <scope>NUCLEOTIDE SEQUENCE [LARGE SCALE GENOMIC DNA]</scope>
    <source>
        <strain evidence="3 4">SC16a</strain>
    </source>
</reference>
<dbReference type="SUPFAM" id="SSF81606">
    <property type="entry name" value="PP2C-like"/>
    <property type="match status" value="1"/>
</dbReference>
<name>A0A2A9P4L3_OPHUN</name>
<keyword evidence="1" id="KW-0460">Magnesium</keyword>